<comment type="caution">
    <text evidence="9">The sequence shown here is derived from an EMBL/GenBank/DDBJ whole genome shotgun (WGS) entry which is preliminary data.</text>
</comment>
<reference evidence="9 10" key="1">
    <citation type="journal article" date="2015" name="Int. J. Syst. Evol. Microbiol.">
        <title>Exiguobacterium enclense sp. nov., isolated from sediment.</title>
        <authorList>
            <person name="Dastager S.G."/>
            <person name="Mawlankar R."/>
            <person name="Sonalkar V.V."/>
            <person name="Thorat M.N."/>
            <person name="Mual P."/>
            <person name="Verma A."/>
            <person name="Krishnamurthi S."/>
            <person name="Tang S.K."/>
            <person name="Li W.J."/>
        </authorList>
    </citation>
    <scope>NUCLEOTIDE SEQUENCE [LARGE SCALE GENOMIC DNA]</scope>
    <source>
        <strain evidence="9 10">NIO-1109</strain>
    </source>
</reference>
<evidence type="ECO:0000256" key="6">
    <source>
        <dbReference type="ARBA" id="ARBA00023136"/>
    </source>
</evidence>
<feature type="domain" description="ABC transmembrane type-1" evidence="8">
    <location>
        <begin position="76"/>
        <end position="274"/>
    </location>
</feature>
<dbReference type="Gene3D" id="1.10.3720.10">
    <property type="entry name" value="MetI-like"/>
    <property type="match status" value="1"/>
</dbReference>
<evidence type="ECO:0000256" key="4">
    <source>
        <dbReference type="ARBA" id="ARBA00022692"/>
    </source>
</evidence>
<evidence type="ECO:0000256" key="7">
    <source>
        <dbReference type="RuleBase" id="RU363032"/>
    </source>
</evidence>
<accession>A0A0V8GG71</accession>
<keyword evidence="6 7" id="KW-0472">Membrane</keyword>
<evidence type="ECO:0000256" key="3">
    <source>
        <dbReference type="ARBA" id="ARBA00022475"/>
    </source>
</evidence>
<dbReference type="GO" id="GO:0055085">
    <property type="term" value="P:transmembrane transport"/>
    <property type="evidence" value="ECO:0007669"/>
    <property type="project" value="InterPro"/>
</dbReference>
<dbReference type="PANTHER" id="PTHR30465">
    <property type="entry name" value="INNER MEMBRANE ABC TRANSPORTER"/>
    <property type="match status" value="1"/>
</dbReference>
<feature type="transmembrane region" description="Helical" evidence="7">
    <location>
        <begin position="121"/>
        <end position="139"/>
    </location>
</feature>
<protein>
    <submittedName>
        <fullName evidence="9">ABC transporter permease</fullName>
    </submittedName>
</protein>
<keyword evidence="5 7" id="KW-1133">Transmembrane helix</keyword>
<keyword evidence="4 7" id="KW-0812">Transmembrane</keyword>
<comment type="subcellular location">
    <subcellularLocation>
        <location evidence="1 7">Cell membrane</location>
        <topology evidence="1 7">Multi-pass membrane protein</topology>
    </subcellularLocation>
</comment>
<dbReference type="AlphaFoldDB" id="A0A0V8GG71"/>
<dbReference type="PANTHER" id="PTHR30465:SF44">
    <property type="entry name" value="ABC-TYPE DIPEPTIDE_OLIGOPEPTIDE TRANSPORT SYSTEM, PERMEASE COMPONENT"/>
    <property type="match status" value="1"/>
</dbReference>
<dbReference type="EMBL" id="LNQL01000002">
    <property type="protein sequence ID" value="KSU49289.1"/>
    <property type="molecule type" value="Genomic_DNA"/>
</dbReference>
<dbReference type="PROSITE" id="PS50928">
    <property type="entry name" value="ABC_TM1"/>
    <property type="match status" value="1"/>
</dbReference>
<evidence type="ECO:0000313" key="9">
    <source>
        <dbReference type="EMBL" id="KSU49289.1"/>
    </source>
</evidence>
<evidence type="ECO:0000313" key="10">
    <source>
        <dbReference type="Proteomes" id="UP000053797"/>
    </source>
</evidence>
<keyword evidence="2 7" id="KW-0813">Transport</keyword>
<dbReference type="RefSeq" id="WP_035398224.1">
    <property type="nucleotide sequence ID" value="NZ_FMYN01000002.1"/>
</dbReference>
<feature type="transmembrane region" description="Helical" evidence="7">
    <location>
        <begin position="80"/>
        <end position="100"/>
    </location>
</feature>
<feature type="transmembrane region" description="Helical" evidence="7">
    <location>
        <begin position="12"/>
        <end position="31"/>
    </location>
</feature>
<keyword evidence="3" id="KW-1003">Cell membrane</keyword>
<feature type="transmembrane region" description="Helical" evidence="7">
    <location>
        <begin position="246"/>
        <end position="274"/>
    </location>
</feature>
<name>A0A0V8GG71_9BACL</name>
<organism evidence="9 10">
    <name type="scientific">Exiguobacterium indicum</name>
    <dbReference type="NCBI Taxonomy" id="296995"/>
    <lineage>
        <taxon>Bacteria</taxon>
        <taxon>Bacillati</taxon>
        <taxon>Bacillota</taxon>
        <taxon>Bacilli</taxon>
        <taxon>Bacillales</taxon>
        <taxon>Bacillales Family XII. Incertae Sedis</taxon>
        <taxon>Exiguobacterium</taxon>
    </lineage>
</organism>
<dbReference type="InterPro" id="IPR000515">
    <property type="entry name" value="MetI-like"/>
</dbReference>
<feature type="transmembrane region" description="Helical" evidence="7">
    <location>
        <begin position="216"/>
        <end position="234"/>
    </location>
</feature>
<dbReference type="GO" id="GO:0005886">
    <property type="term" value="C:plasma membrane"/>
    <property type="evidence" value="ECO:0007669"/>
    <property type="project" value="UniProtKB-SubCell"/>
</dbReference>
<dbReference type="CDD" id="cd06261">
    <property type="entry name" value="TM_PBP2"/>
    <property type="match status" value="1"/>
</dbReference>
<dbReference type="SUPFAM" id="SSF161098">
    <property type="entry name" value="MetI-like"/>
    <property type="match status" value="1"/>
</dbReference>
<dbReference type="OrthoDB" id="2958608at2"/>
<evidence type="ECO:0000256" key="2">
    <source>
        <dbReference type="ARBA" id="ARBA00022448"/>
    </source>
</evidence>
<dbReference type="Proteomes" id="UP000053797">
    <property type="component" value="Unassembled WGS sequence"/>
</dbReference>
<dbReference type="Pfam" id="PF00528">
    <property type="entry name" value="BPD_transp_1"/>
    <property type="match status" value="1"/>
</dbReference>
<feature type="transmembrane region" description="Helical" evidence="7">
    <location>
        <begin position="159"/>
        <end position="177"/>
    </location>
</feature>
<evidence type="ECO:0000256" key="5">
    <source>
        <dbReference type="ARBA" id="ARBA00022989"/>
    </source>
</evidence>
<gene>
    <name evidence="9" type="ORF">AS033_07940</name>
</gene>
<evidence type="ECO:0000259" key="8">
    <source>
        <dbReference type="PROSITE" id="PS50928"/>
    </source>
</evidence>
<dbReference type="InterPro" id="IPR035906">
    <property type="entry name" value="MetI-like_sf"/>
</dbReference>
<proteinExistence type="inferred from homology"/>
<comment type="similarity">
    <text evidence="7">Belongs to the binding-protein-dependent transport system permease family.</text>
</comment>
<evidence type="ECO:0000256" key="1">
    <source>
        <dbReference type="ARBA" id="ARBA00004651"/>
    </source>
</evidence>
<sequence length="286" mass="33235">MVFIARKSIQLIVAFFVLITISALPALVAQMKFNPASYWEGLKQQFAQLTKLDEITYFNVTAQKEVLLLPSLQPYIQETLIIFTTAMLVSVVCAILYAYLFYRSGRRTRTLLKQTTRTLEMVPDLFWIILSQFLVIYLFKMTGYSNIEIAGTYADSIRFLPIATLTLTTLFFFIKWLTTQVLEQESAPFLELARAKGIRPTALFWKHLLPTMIYRFYLFFRANIITILSSLLIIEYTFQVQGLFRFALYFGQMPILMVILFLIYLPIFIIDLLAEWLIPNAWKGGI</sequence>